<dbReference type="EMBL" id="LGRX02035702">
    <property type="protein sequence ID" value="KAK3233468.1"/>
    <property type="molecule type" value="Genomic_DNA"/>
</dbReference>
<protein>
    <recommendedName>
        <fullName evidence="1">J domain-containing protein</fullName>
    </recommendedName>
</protein>
<dbReference type="Gene3D" id="1.10.287.110">
    <property type="entry name" value="DnaJ domain"/>
    <property type="match status" value="1"/>
</dbReference>
<dbReference type="InterPro" id="IPR036869">
    <property type="entry name" value="J_dom_sf"/>
</dbReference>
<evidence type="ECO:0000259" key="1">
    <source>
        <dbReference type="PROSITE" id="PS50076"/>
    </source>
</evidence>
<gene>
    <name evidence="2" type="ORF">CYMTET_56239</name>
</gene>
<comment type="caution">
    <text evidence="2">The sequence shown here is derived from an EMBL/GenBank/DDBJ whole genome shotgun (WGS) entry which is preliminary data.</text>
</comment>
<organism evidence="2 3">
    <name type="scientific">Cymbomonas tetramitiformis</name>
    <dbReference type="NCBI Taxonomy" id="36881"/>
    <lineage>
        <taxon>Eukaryota</taxon>
        <taxon>Viridiplantae</taxon>
        <taxon>Chlorophyta</taxon>
        <taxon>Pyramimonadophyceae</taxon>
        <taxon>Pyramimonadales</taxon>
        <taxon>Pyramimonadaceae</taxon>
        <taxon>Cymbomonas</taxon>
    </lineage>
</organism>
<dbReference type="Pfam" id="PF00226">
    <property type="entry name" value="DnaJ"/>
    <property type="match status" value="1"/>
</dbReference>
<reference evidence="2 3" key="1">
    <citation type="journal article" date="2015" name="Genome Biol. Evol.">
        <title>Comparative Genomics of a Bacterivorous Green Alga Reveals Evolutionary Causalities and Consequences of Phago-Mixotrophic Mode of Nutrition.</title>
        <authorList>
            <person name="Burns J.A."/>
            <person name="Paasch A."/>
            <person name="Narechania A."/>
            <person name="Kim E."/>
        </authorList>
    </citation>
    <scope>NUCLEOTIDE SEQUENCE [LARGE SCALE GENOMIC DNA]</scope>
    <source>
        <strain evidence="2 3">PLY_AMNH</strain>
    </source>
</reference>
<dbReference type="SUPFAM" id="SSF46565">
    <property type="entry name" value="Chaperone J-domain"/>
    <property type="match status" value="1"/>
</dbReference>
<name>A0AAE0EM12_9CHLO</name>
<proteinExistence type="predicted"/>
<sequence length="114" mass="12707">MPVPFFICRYYSLNDFDVPYALQALAHHPDKNASLSEADAMSPDIFQQVQKAWGVLKNSDTRSTYDRHLAGQRMVDQVVVSEEIALDEMACQELEGGTQTSRAALVVDSPRISC</sequence>
<feature type="domain" description="J" evidence="1">
    <location>
        <begin position="1"/>
        <end position="69"/>
    </location>
</feature>
<evidence type="ECO:0000313" key="3">
    <source>
        <dbReference type="Proteomes" id="UP001190700"/>
    </source>
</evidence>
<dbReference type="InterPro" id="IPR001623">
    <property type="entry name" value="DnaJ_domain"/>
</dbReference>
<dbReference type="Proteomes" id="UP001190700">
    <property type="component" value="Unassembled WGS sequence"/>
</dbReference>
<evidence type="ECO:0000313" key="2">
    <source>
        <dbReference type="EMBL" id="KAK3233468.1"/>
    </source>
</evidence>
<dbReference type="PROSITE" id="PS50076">
    <property type="entry name" value="DNAJ_2"/>
    <property type="match status" value="1"/>
</dbReference>
<dbReference type="CDD" id="cd06257">
    <property type="entry name" value="DnaJ"/>
    <property type="match status" value="1"/>
</dbReference>
<dbReference type="AlphaFoldDB" id="A0AAE0EM12"/>
<keyword evidence="3" id="KW-1185">Reference proteome</keyword>
<accession>A0AAE0EM12</accession>